<dbReference type="EMBL" id="CAJCES030000001">
    <property type="protein sequence ID" value="CAH1286801.1"/>
    <property type="molecule type" value="Genomic_DNA"/>
</dbReference>
<comment type="caution">
    <text evidence="1">The sequence shown here is derived from an EMBL/GenBank/DDBJ whole genome shotgun (WGS) entry which is preliminary data.</text>
</comment>
<organism evidence="1 2">
    <name type="scientific">Chrysodeixis includens</name>
    <name type="common">Soybean looper</name>
    <name type="synonym">Pseudoplusia includens</name>
    <dbReference type="NCBI Taxonomy" id="689277"/>
    <lineage>
        <taxon>Eukaryota</taxon>
        <taxon>Metazoa</taxon>
        <taxon>Ecdysozoa</taxon>
        <taxon>Arthropoda</taxon>
        <taxon>Hexapoda</taxon>
        <taxon>Insecta</taxon>
        <taxon>Pterygota</taxon>
        <taxon>Neoptera</taxon>
        <taxon>Endopterygota</taxon>
        <taxon>Lepidoptera</taxon>
        <taxon>Glossata</taxon>
        <taxon>Ditrysia</taxon>
        <taxon>Noctuoidea</taxon>
        <taxon>Noctuidae</taxon>
        <taxon>Plusiinae</taxon>
        <taxon>Chrysodeixis</taxon>
    </lineage>
</organism>
<keyword evidence="2" id="KW-1185">Reference proteome</keyword>
<gene>
    <name evidence="1" type="ORF">CINC_LOCUS1</name>
</gene>
<evidence type="ECO:0000313" key="2">
    <source>
        <dbReference type="Proteomes" id="UP001154114"/>
    </source>
</evidence>
<dbReference type="PANTHER" id="PTHR23227:SF67">
    <property type="entry name" value="CRANIOFACIAL DEVELOPMENT PROTEIN 2-LIKE"/>
    <property type="match status" value="1"/>
</dbReference>
<evidence type="ECO:0000313" key="1">
    <source>
        <dbReference type="EMBL" id="CAH1286801.1"/>
    </source>
</evidence>
<dbReference type="InterPro" id="IPR036691">
    <property type="entry name" value="Endo/exonu/phosph_ase_sf"/>
</dbReference>
<dbReference type="AlphaFoldDB" id="A0A9P0E194"/>
<dbReference type="Proteomes" id="UP001154114">
    <property type="component" value="Unassembled WGS sequence"/>
</dbReference>
<dbReference type="PANTHER" id="PTHR23227">
    <property type="entry name" value="BUCENTAUR RELATED"/>
    <property type="match status" value="1"/>
</dbReference>
<dbReference type="Gene3D" id="3.60.10.10">
    <property type="entry name" value="Endonuclease/exonuclease/phosphatase"/>
    <property type="match status" value="1"/>
</dbReference>
<protein>
    <recommendedName>
        <fullName evidence="3">Endonuclease/exonuclease/phosphatase domain-containing protein</fullName>
    </recommendedName>
</protein>
<evidence type="ECO:0008006" key="3">
    <source>
        <dbReference type="Google" id="ProtNLM"/>
    </source>
</evidence>
<dbReference type="InterPro" id="IPR027124">
    <property type="entry name" value="Swc5/CFDP1/2"/>
</dbReference>
<proteinExistence type="predicted"/>
<sequence>MLRLMNSIPQDENIHLGADLNGHVGEKDEKFERWHGSFGYGNQNQDGKRILEFSASCDLAIINTFFKKKDTHLITYESGRNSTQIDYSLTRRKHLGRYKDSKVIPGEALTSQHKLLLSVYKLPKPLKICRYVTPKLKWQKLYDPCGESLVKELAEKIRSLDVTCSTANKTWNEFERFCRKSAERSLGRMKPRKGPFKETSW</sequence>
<reference evidence="1" key="1">
    <citation type="submission" date="2021-12" db="EMBL/GenBank/DDBJ databases">
        <authorList>
            <person name="King R."/>
        </authorList>
    </citation>
    <scope>NUCLEOTIDE SEQUENCE</scope>
</reference>
<accession>A0A9P0E194</accession>
<name>A0A9P0E194_CHRIL</name>
<dbReference type="OrthoDB" id="418748at2759"/>